<keyword evidence="7" id="KW-0472">Membrane</keyword>
<evidence type="ECO:0000313" key="9">
    <source>
        <dbReference type="EMBL" id="KAB8039036.1"/>
    </source>
</evidence>
<dbReference type="PANTHER" id="PTHR42693:SF42">
    <property type="entry name" value="ARYLSULFATASE G"/>
    <property type="match status" value="1"/>
</dbReference>
<feature type="transmembrane region" description="Helical" evidence="7">
    <location>
        <begin position="191"/>
        <end position="213"/>
    </location>
</feature>
<comment type="similarity">
    <text evidence="2">Belongs to the sulfatase family.</text>
</comment>
<feature type="transmembrane region" description="Helical" evidence="7">
    <location>
        <begin position="57"/>
        <end position="78"/>
    </location>
</feature>
<evidence type="ECO:0000313" key="10">
    <source>
        <dbReference type="Proteomes" id="UP000437748"/>
    </source>
</evidence>
<evidence type="ECO:0000256" key="1">
    <source>
        <dbReference type="ARBA" id="ARBA00001913"/>
    </source>
</evidence>
<accession>A0A6N6VU01</accession>
<dbReference type="SUPFAM" id="SSF53649">
    <property type="entry name" value="Alkaline phosphatase-like"/>
    <property type="match status" value="1"/>
</dbReference>
<dbReference type="OrthoDB" id="5500422at2"/>
<comment type="cofactor">
    <cofactor evidence="1">
        <name>Ca(2+)</name>
        <dbReference type="ChEBI" id="CHEBI:29108"/>
    </cofactor>
</comment>
<dbReference type="InterPro" id="IPR050738">
    <property type="entry name" value="Sulfatase"/>
</dbReference>
<keyword evidence="3" id="KW-0479">Metal-binding</keyword>
<feature type="domain" description="Sulfatase N-terminal" evidence="8">
    <location>
        <begin position="231"/>
        <end position="571"/>
    </location>
</feature>
<dbReference type="AlphaFoldDB" id="A0A6N6VU01"/>
<dbReference type="Gene3D" id="3.40.720.10">
    <property type="entry name" value="Alkaline Phosphatase, subunit A"/>
    <property type="match status" value="1"/>
</dbReference>
<dbReference type="InterPro" id="IPR000917">
    <property type="entry name" value="Sulfatase_N"/>
</dbReference>
<evidence type="ECO:0000256" key="2">
    <source>
        <dbReference type="ARBA" id="ARBA00008779"/>
    </source>
</evidence>
<keyword evidence="7" id="KW-1133">Transmembrane helix</keyword>
<keyword evidence="10" id="KW-1185">Reference proteome</keyword>
<keyword evidence="5 9" id="KW-0378">Hydrolase</keyword>
<sequence length="740" mass="84486">MLTVKIWRVFWVRYLLESFIFLIPFFIVSLIFSSGFVYMGEDTSSILLMIFKTQPNLVFISLAKIIFTAWIICLGLQFVSSSFKIKYKIIFGFIFFISAIIRICGLYPGVTENWLITQKIEFFRDFIQFISTLSDSARRRTLIEWLPFIIISISFTLNLFIHIKYLTQQSRKVKKARSSIHVDELDKESRIFSIQGVSFLIFFIFGSIFLYNLNSSFKVNLPKNSTNQARPHVFIFAIDSLRFDRLNDPKYSNVMPFLKSKLQDATLFKPMLVGIPRTFPSWVEIATGNYASKTGVRTMFPPRNSKIGKKQTIFESAKDTGYSTIFVSDFAGDIFPRYPFGASEINAPTSNLGTLVENGIISAFSPIQAILTLPNLQRLLPSLLETPEISDPRLIANSISKSLNKFSNISRPVFLTTFFSTAHFPYASPGPWYAKFQKKDEKGNYIFRKTSDQIIIQNDLNKTTIPEYLKEQTVSLYDSGLNAIDDTLKDLFDELNYKGWLKNSMILIFGDHGENLYEGNLGMGHGDGVAGEHSNVTPLVIFLNGNAQVNKADIPIKPIIRTIDIAPTIARRINVKMNEQIIDGEPLLDVKEKLSDFPENSAYMETGIWFTSGSLTPENYPRMIYPRVTSLIDIDAGMNYEFYIRPSYSQSIPGVKERAWINETYRLIARTTKTGVALSLHLRTDKNAKYDLLEDLSNINLYRPIANEMLNQMNKYLTSRGVEIIRNSNGSFFYAENISQ</sequence>
<keyword evidence="9" id="KW-0808">Transferase</keyword>
<dbReference type="Proteomes" id="UP000437748">
    <property type="component" value="Unassembled WGS sequence"/>
</dbReference>
<evidence type="ECO:0000256" key="4">
    <source>
        <dbReference type="ARBA" id="ARBA00022729"/>
    </source>
</evidence>
<gene>
    <name evidence="9" type="ORF">GCL60_09270</name>
</gene>
<dbReference type="RefSeq" id="WP_153420434.1">
    <property type="nucleotide sequence ID" value="NZ_WFLM01000003.1"/>
</dbReference>
<dbReference type="Pfam" id="PF00884">
    <property type="entry name" value="Sulfatase"/>
    <property type="match status" value="1"/>
</dbReference>
<dbReference type="InterPro" id="IPR017850">
    <property type="entry name" value="Alkaline_phosphatase_core_sf"/>
</dbReference>
<proteinExistence type="inferred from homology"/>
<organism evidence="9 10">
    <name type="scientific">Silvanigrella paludirubra</name>
    <dbReference type="NCBI Taxonomy" id="2499159"/>
    <lineage>
        <taxon>Bacteria</taxon>
        <taxon>Pseudomonadati</taxon>
        <taxon>Bdellovibrionota</taxon>
        <taxon>Oligoflexia</taxon>
        <taxon>Silvanigrellales</taxon>
        <taxon>Silvanigrellaceae</taxon>
        <taxon>Silvanigrella</taxon>
    </lineage>
</organism>
<evidence type="ECO:0000259" key="8">
    <source>
        <dbReference type="Pfam" id="PF00884"/>
    </source>
</evidence>
<feature type="transmembrane region" description="Helical" evidence="7">
    <location>
        <begin position="145"/>
        <end position="167"/>
    </location>
</feature>
<keyword evidence="7" id="KW-0812">Transmembrane</keyword>
<dbReference type="GO" id="GO:0004065">
    <property type="term" value="F:arylsulfatase activity"/>
    <property type="evidence" value="ECO:0007669"/>
    <property type="project" value="TreeGrafter"/>
</dbReference>
<dbReference type="GO" id="GO:0046872">
    <property type="term" value="F:metal ion binding"/>
    <property type="evidence" value="ECO:0007669"/>
    <property type="project" value="UniProtKB-KW"/>
</dbReference>
<evidence type="ECO:0000256" key="6">
    <source>
        <dbReference type="ARBA" id="ARBA00022837"/>
    </source>
</evidence>
<keyword evidence="4" id="KW-0732">Signal</keyword>
<name>A0A6N6VU01_9BACT</name>
<evidence type="ECO:0000256" key="5">
    <source>
        <dbReference type="ARBA" id="ARBA00022801"/>
    </source>
</evidence>
<protein>
    <submittedName>
        <fullName evidence="9">Sulfatase-like hydrolase/transferase</fullName>
    </submittedName>
</protein>
<dbReference type="PANTHER" id="PTHR42693">
    <property type="entry name" value="ARYLSULFATASE FAMILY MEMBER"/>
    <property type="match status" value="1"/>
</dbReference>
<dbReference type="EMBL" id="WFLM01000003">
    <property type="protein sequence ID" value="KAB8039036.1"/>
    <property type="molecule type" value="Genomic_DNA"/>
</dbReference>
<evidence type="ECO:0000256" key="3">
    <source>
        <dbReference type="ARBA" id="ARBA00022723"/>
    </source>
</evidence>
<feature type="transmembrane region" description="Helical" evidence="7">
    <location>
        <begin position="90"/>
        <end position="110"/>
    </location>
</feature>
<evidence type="ECO:0000256" key="7">
    <source>
        <dbReference type="SAM" id="Phobius"/>
    </source>
</evidence>
<dbReference type="GO" id="GO:0016740">
    <property type="term" value="F:transferase activity"/>
    <property type="evidence" value="ECO:0007669"/>
    <property type="project" value="UniProtKB-KW"/>
</dbReference>
<keyword evidence="6" id="KW-0106">Calcium</keyword>
<feature type="transmembrane region" description="Helical" evidence="7">
    <location>
        <begin position="12"/>
        <end position="37"/>
    </location>
</feature>
<comment type="caution">
    <text evidence="9">The sequence shown here is derived from an EMBL/GenBank/DDBJ whole genome shotgun (WGS) entry which is preliminary data.</text>
</comment>
<reference evidence="9 10" key="1">
    <citation type="submission" date="2019-10" db="EMBL/GenBank/DDBJ databases">
        <title>New species of Slilvanegrellaceae.</title>
        <authorList>
            <person name="Pitt A."/>
            <person name="Hahn M.W."/>
        </authorList>
    </citation>
    <scope>NUCLEOTIDE SEQUENCE [LARGE SCALE GENOMIC DNA]</scope>
    <source>
        <strain evidence="9 10">SP-Ram-0.45-NSY-1</strain>
    </source>
</reference>